<name>A0AAU9P0A4_9ASTR</name>
<organism evidence="2 3">
    <name type="scientific">Lactuca virosa</name>
    <dbReference type="NCBI Taxonomy" id="75947"/>
    <lineage>
        <taxon>Eukaryota</taxon>
        <taxon>Viridiplantae</taxon>
        <taxon>Streptophyta</taxon>
        <taxon>Embryophyta</taxon>
        <taxon>Tracheophyta</taxon>
        <taxon>Spermatophyta</taxon>
        <taxon>Magnoliopsida</taxon>
        <taxon>eudicotyledons</taxon>
        <taxon>Gunneridae</taxon>
        <taxon>Pentapetalae</taxon>
        <taxon>asterids</taxon>
        <taxon>campanulids</taxon>
        <taxon>Asterales</taxon>
        <taxon>Asteraceae</taxon>
        <taxon>Cichorioideae</taxon>
        <taxon>Cichorieae</taxon>
        <taxon>Lactucinae</taxon>
        <taxon>Lactuca</taxon>
    </lineage>
</organism>
<evidence type="ECO:0000256" key="1">
    <source>
        <dbReference type="SAM" id="MobiDB-lite"/>
    </source>
</evidence>
<dbReference type="EMBL" id="CAKMRJ010005412">
    <property type="protein sequence ID" value="CAH1443130.1"/>
    <property type="molecule type" value="Genomic_DNA"/>
</dbReference>
<feature type="region of interest" description="Disordered" evidence="1">
    <location>
        <begin position="112"/>
        <end position="183"/>
    </location>
</feature>
<gene>
    <name evidence="2" type="ORF">LVIROSA_LOCUS29070</name>
</gene>
<feature type="compositionally biased region" description="Pro residues" evidence="1">
    <location>
        <begin position="112"/>
        <end position="138"/>
    </location>
</feature>
<comment type="caution">
    <text evidence="2">The sequence shown here is derived from an EMBL/GenBank/DDBJ whole genome shotgun (WGS) entry which is preliminary data.</text>
</comment>
<dbReference type="AlphaFoldDB" id="A0AAU9P0A4"/>
<keyword evidence="3" id="KW-1185">Reference proteome</keyword>
<sequence length="183" mass="20316">MCKHAVDRSQGQLVDITICDFVNEELLEYISNRRPAISNRPLSMVFSFSFIMLPRQDPSIDVTPPSIREQLSILISISTANVHHLYAIITQMVTVNTLIGIQTKTMAKIIMPLPPLPPLNQQPRPQPPTSPPSSPPPQLTTTTLSAPPIPPLQQSLLPPLPPKALQSPMSTQQSLLRRKCRHN</sequence>
<proteinExistence type="predicted"/>
<dbReference type="Proteomes" id="UP001157418">
    <property type="component" value="Unassembled WGS sequence"/>
</dbReference>
<evidence type="ECO:0000313" key="3">
    <source>
        <dbReference type="Proteomes" id="UP001157418"/>
    </source>
</evidence>
<accession>A0AAU9P0A4</accession>
<feature type="compositionally biased region" description="Low complexity" evidence="1">
    <location>
        <begin position="139"/>
        <end position="168"/>
    </location>
</feature>
<protein>
    <submittedName>
        <fullName evidence="2">Uncharacterized protein</fullName>
    </submittedName>
</protein>
<evidence type="ECO:0000313" key="2">
    <source>
        <dbReference type="EMBL" id="CAH1443130.1"/>
    </source>
</evidence>
<reference evidence="2 3" key="1">
    <citation type="submission" date="2022-01" db="EMBL/GenBank/DDBJ databases">
        <authorList>
            <person name="Xiong W."/>
            <person name="Schranz E."/>
        </authorList>
    </citation>
    <scope>NUCLEOTIDE SEQUENCE [LARGE SCALE GENOMIC DNA]</scope>
</reference>